<dbReference type="PIRSF" id="PIRSF006806">
    <property type="entry name" value="FTHF_cligase"/>
    <property type="match status" value="1"/>
</dbReference>
<dbReference type="Gene3D" id="3.40.50.10420">
    <property type="entry name" value="NagB/RpiA/CoA transferase-like"/>
    <property type="match status" value="1"/>
</dbReference>
<keyword evidence="8" id="KW-1185">Reference proteome</keyword>
<protein>
    <recommendedName>
        <fullName evidence="5">5-formyltetrahydrofolate cyclo-ligase</fullName>
        <ecNumber evidence="5">6.3.3.2</ecNumber>
    </recommendedName>
</protein>
<feature type="binding site" evidence="4">
    <location>
        <position position="62"/>
    </location>
    <ligand>
        <name>substrate</name>
    </ligand>
</feature>
<keyword evidence="5" id="KW-0460">Magnesium</keyword>
<evidence type="ECO:0000256" key="4">
    <source>
        <dbReference type="PIRSR" id="PIRSR006806-1"/>
    </source>
</evidence>
<dbReference type="GO" id="GO:0046872">
    <property type="term" value="F:metal ion binding"/>
    <property type="evidence" value="ECO:0007669"/>
    <property type="project" value="UniProtKB-KW"/>
</dbReference>
<dbReference type="PANTHER" id="PTHR23407:SF1">
    <property type="entry name" value="5-FORMYLTETRAHYDROFOLATE CYCLO-LIGASE"/>
    <property type="match status" value="1"/>
</dbReference>
<feature type="binding site" evidence="4">
    <location>
        <position position="57"/>
    </location>
    <ligand>
        <name>substrate</name>
    </ligand>
</feature>
<proteinExistence type="inferred from homology"/>
<dbReference type="EMBL" id="JAPTGG010000003">
    <property type="protein sequence ID" value="MCZ0864607.1"/>
    <property type="molecule type" value="Genomic_DNA"/>
</dbReference>
<dbReference type="InterPro" id="IPR037171">
    <property type="entry name" value="NagB/RpiA_transferase-like"/>
</dbReference>
<dbReference type="GO" id="GO:0009396">
    <property type="term" value="P:folic acid-containing compound biosynthetic process"/>
    <property type="evidence" value="ECO:0007669"/>
    <property type="project" value="TreeGrafter"/>
</dbReference>
<dbReference type="AlphaFoldDB" id="A0A9J6RK88"/>
<dbReference type="SUPFAM" id="SSF100950">
    <property type="entry name" value="NagB/RpiA/CoA transferase-like"/>
    <property type="match status" value="1"/>
</dbReference>
<dbReference type="PANTHER" id="PTHR23407">
    <property type="entry name" value="ATPASE INHIBITOR/5-FORMYLTETRAHYDROFOLATE CYCLO-LIGASE"/>
    <property type="match status" value="1"/>
</dbReference>
<keyword evidence="3 4" id="KW-0067">ATP-binding</keyword>
<organism evidence="7 8">
    <name type="scientific">Dasania phycosphaerae</name>
    <dbReference type="NCBI Taxonomy" id="2950436"/>
    <lineage>
        <taxon>Bacteria</taxon>
        <taxon>Pseudomonadati</taxon>
        <taxon>Pseudomonadota</taxon>
        <taxon>Gammaproteobacteria</taxon>
        <taxon>Cellvibrionales</taxon>
        <taxon>Spongiibacteraceae</taxon>
        <taxon>Dasania</taxon>
    </lineage>
</organism>
<keyword evidence="6" id="KW-0175">Coiled coil</keyword>
<sequence>MSSPEQLEQQKRQLRQHLRSLRNDLSSQQQQLASQQLAELISHSPYYRTAQHIALYLANDGEIDPQYILENAVAAGKHCYLPVLCPNNSLRFSRYRPGDKLTLNRYAIPEPSHPDYIPVAALDLVLMPLVGFDRSGGRLGMGGGFYDRTFAWLQQSSSTEHPKLLGLAHHCQEVATLELASWDIPLSAVATDKELLII</sequence>
<dbReference type="Pfam" id="PF01812">
    <property type="entry name" value="5-FTHF_cyc-lig"/>
    <property type="match status" value="1"/>
</dbReference>
<dbReference type="GO" id="GO:0005524">
    <property type="term" value="F:ATP binding"/>
    <property type="evidence" value="ECO:0007669"/>
    <property type="project" value="UniProtKB-KW"/>
</dbReference>
<reference evidence="7 8" key="1">
    <citation type="submission" date="2022-12" db="EMBL/GenBank/DDBJ databases">
        <title>Dasania phycosphaerae sp. nov., isolated from particulate material of the south coast of Korea.</title>
        <authorList>
            <person name="Jiang Y."/>
        </authorList>
    </citation>
    <scope>NUCLEOTIDE SEQUENCE [LARGE SCALE GENOMIC DNA]</scope>
    <source>
        <strain evidence="7 8">GY-19</strain>
    </source>
</reference>
<evidence type="ECO:0000256" key="1">
    <source>
        <dbReference type="ARBA" id="ARBA00010638"/>
    </source>
</evidence>
<comment type="catalytic activity">
    <reaction evidence="5">
        <text>(6S)-5-formyl-5,6,7,8-tetrahydrofolate + ATP = (6R)-5,10-methenyltetrahydrofolate + ADP + phosphate</text>
        <dbReference type="Rhea" id="RHEA:10488"/>
        <dbReference type="ChEBI" id="CHEBI:30616"/>
        <dbReference type="ChEBI" id="CHEBI:43474"/>
        <dbReference type="ChEBI" id="CHEBI:57455"/>
        <dbReference type="ChEBI" id="CHEBI:57457"/>
        <dbReference type="ChEBI" id="CHEBI:456216"/>
        <dbReference type="EC" id="6.3.3.2"/>
    </reaction>
</comment>
<dbReference type="EC" id="6.3.3.2" evidence="5"/>
<evidence type="ECO:0000313" key="8">
    <source>
        <dbReference type="Proteomes" id="UP001069090"/>
    </source>
</evidence>
<keyword evidence="5" id="KW-0479">Metal-binding</keyword>
<dbReference type="InterPro" id="IPR002698">
    <property type="entry name" value="FTHF_cligase"/>
</dbReference>
<dbReference type="GO" id="GO:0035999">
    <property type="term" value="P:tetrahydrofolate interconversion"/>
    <property type="evidence" value="ECO:0007669"/>
    <property type="project" value="TreeGrafter"/>
</dbReference>
<accession>A0A9J6RK88</accession>
<dbReference type="Proteomes" id="UP001069090">
    <property type="component" value="Unassembled WGS sequence"/>
</dbReference>
<evidence type="ECO:0000256" key="5">
    <source>
        <dbReference type="RuleBase" id="RU361279"/>
    </source>
</evidence>
<comment type="caution">
    <text evidence="7">The sequence shown here is derived from an EMBL/GenBank/DDBJ whole genome shotgun (WGS) entry which is preliminary data.</text>
</comment>
<evidence type="ECO:0000256" key="6">
    <source>
        <dbReference type="SAM" id="Coils"/>
    </source>
</evidence>
<dbReference type="GO" id="GO:0030272">
    <property type="term" value="F:5-formyltetrahydrofolate cyclo-ligase activity"/>
    <property type="evidence" value="ECO:0007669"/>
    <property type="project" value="UniProtKB-EC"/>
</dbReference>
<feature type="binding site" evidence="4">
    <location>
        <begin position="138"/>
        <end position="146"/>
    </location>
    <ligand>
        <name>ATP</name>
        <dbReference type="ChEBI" id="CHEBI:30616"/>
    </ligand>
</feature>
<keyword evidence="2 4" id="KW-0547">Nucleotide-binding</keyword>
<dbReference type="InterPro" id="IPR024185">
    <property type="entry name" value="FTHF_cligase-like_sf"/>
</dbReference>
<name>A0A9J6RK88_9GAMM</name>
<dbReference type="RefSeq" id="WP_258330759.1">
    <property type="nucleotide sequence ID" value="NZ_JAPTGG010000003.1"/>
</dbReference>
<evidence type="ECO:0000256" key="3">
    <source>
        <dbReference type="ARBA" id="ARBA00022840"/>
    </source>
</evidence>
<feature type="binding site" evidence="4">
    <location>
        <begin position="11"/>
        <end position="15"/>
    </location>
    <ligand>
        <name>ATP</name>
        <dbReference type="ChEBI" id="CHEBI:30616"/>
    </ligand>
</feature>
<evidence type="ECO:0000313" key="7">
    <source>
        <dbReference type="EMBL" id="MCZ0864607.1"/>
    </source>
</evidence>
<comment type="similarity">
    <text evidence="1 5">Belongs to the 5-formyltetrahydrofolate cyclo-ligase family.</text>
</comment>
<feature type="coiled-coil region" evidence="6">
    <location>
        <begin position="4"/>
        <end position="38"/>
    </location>
</feature>
<evidence type="ECO:0000256" key="2">
    <source>
        <dbReference type="ARBA" id="ARBA00022741"/>
    </source>
</evidence>
<keyword evidence="7" id="KW-0436">Ligase</keyword>
<comment type="cofactor">
    <cofactor evidence="5">
        <name>Mg(2+)</name>
        <dbReference type="ChEBI" id="CHEBI:18420"/>
    </cofactor>
</comment>
<dbReference type="NCBIfam" id="TIGR02727">
    <property type="entry name" value="MTHFS_bact"/>
    <property type="match status" value="1"/>
</dbReference>
<gene>
    <name evidence="7" type="ORF">O0V09_05310</name>
</gene>